<gene>
    <name evidence="2" type="primary">mshA_1</name>
    <name evidence="2" type="ORF">LAKADJCE_00221</name>
</gene>
<evidence type="ECO:0000313" key="2">
    <source>
        <dbReference type="EMBL" id="CAD6492006.1"/>
    </source>
</evidence>
<dbReference type="EC" id="2.4.1.250" evidence="2"/>
<dbReference type="InterPro" id="IPR001296">
    <property type="entry name" value="Glyco_trans_1"/>
</dbReference>
<dbReference type="AlphaFoldDB" id="A0A811T410"/>
<dbReference type="Proteomes" id="UP000612009">
    <property type="component" value="Unassembled WGS sequence"/>
</dbReference>
<sequence>MEANACGIPVVASKTGGILYAVKGGISGVFADPTNPKDIADKNLYLINTLKEWKRGCIKYAKNFDVKKITESFKKLYKMAYNAAKNRANQ</sequence>
<feature type="domain" description="Glycosyl transferase family 1" evidence="1">
    <location>
        <begin position="1"/>
        <end position="63"/>
    </location>
</feature>
<dbReference type="Gene3D" id="3.40.50.2000">
    <property type="entry name" value="Glycogen Phosphorylase B"/>
    <property type="match status" value="2"/>
</dbReference>
<proteinExistence type="predicted"/>
<protein>
    <submittedName>
        <fullName evidence="2">D-inositol-3-phosphate glycosyltransferase</fullName>
        <ecNumber evidence="2">2.4.1.250</ecNumber>
    </submittedName>
</protein>
<dbReference type="GO" id="GO:0102710">
    <property type="term" value="F:D-inositol-3-phosphate glycosyltransferase activity"/>
    <property type="evidence" value="ECO:0007669"/>
    <property type="project" value="UniProtKB-EC"/>
</dbReference>
<comment type="caution">
    <text evidence="2">The sequence shown here is derived from an EMBL/GenBank/DDBJ whole genome shotgun (WGS) entry which is preliminary data.</text>
</comment>
<organism evidence="2 3">
    <name type="scientific">Candidatus Argoarchaeum ethanivorans</name>
    <dbReference type="NCBI Taxonomy" id="2608793"/>
    <lineage>
        <taxon>Archaea</taxon>
        <taxon>Methanobacteriati</taxon>
        <taxon>Methanobacteriota</taxon>
        <taxon>Stenosarchaea group</taxon>
        <taxon>Methanomicrobia</taxon>
        <taxon>Methanosarcinales</taxon>
        <taxon>Methanosarcinales incertae sedis</taxon>
        <taxon>GOM Arc I cluster</taxon>
        <taxon>Candidatus Argoarchaeum</taxon>
    </lineage>
</organism>
<dbReference type="Pfam" id="PF00534">
    <property type="entry name" value="Glycos_transf_1"/>
    <property type="match status" value="1"/>
</dbReference>
<reference evidence="2" key="1">
    <citation type="submission" date="2020-10" db="EMBL/GenBank/DDBJ databases">
        <authorList>
            <person name="Hahn C.J."/>
            <person name="Laso-Perez R."/>
            <person name="Vulcano F."/>
            <person name="Vaziourakis K.-M."/>
            <person name="Stokke R."/>
            <person name="Steen I.H."/>
            <person name="Teske A."/>
            <person name="Boetius A."/>
            <person name="Liebeke M."/>
            <person name="Amann R."/>
            <person name="Knittel K."/>
        </authorList>
    </citation>
    <scope>NUCLEOTIDE SEQUENCE</scope>
    <source>
        <strain evidence="2">Gfbio:e3339647-f889-4370-9287-4fb5cb688e4c:AG392J18_GoMArc1</strain>
    </source>
</reference>
<evidence type="ECO:0000313" key="3">
    <source>
        <dbReference type="Proteomes" id="UP000612009"/>
    </source>
</evidence>
<accession>A0A811T410</accession>
<keyword evidence="2" id="KW-0328">Glycosyltransferase</keyword>
<evidence type="ECO:0000259" key="1">
    <source>
        <dbReference type="Pfam" id="PF00534"/>
    </source>
</evidence>
<dbReference type="EMBL" id="CAJHIR010000009">
    <property type="protein sequence ID" value="CAD6492006.1"/>
    <property type="molecule type" value="Genomic_DNA"/>
</dbReference>
<name>A0A811T410_9EURY</name>
<dbReference type="SUPFAM" id="SSF53756">
    <property type="entry name" value="UDP-Glycosyltransferase/glycogen phosphorylase"/>
    <property type="match status" value="1"/>
</dbReference>
<keyword evidence="2" id="KW-0808">Transferase</keyword>